<dbReference type="SUPFAM" id="SSF48371">
    <property type="entry name" value="ARM repeat"/>
    <property type="match status" value="2"/>
</dbReference>
<dbReference type="EMBL" id="JASFZW010000001">
    <property type="protein sequence ID" value="KAK2080929.1"/>
    <property type="molecule type" value="Genomic_DNA"/>
</dbReference>
<gene>
    <name evidence="5" type="ORF">QBZ16_000783</name>
</gene>
<keyword evidence="4" id="KW-0539">Nucleus</keyword>
<evidence type="ECO:0000256" key="2">
    <source>
        <dbReference type="ARBA" id="ARBA00007991"/>
    </source>
</evidence>
<sequence length="911" mass="94245">MEESAADAWLRGFRASSEAWAVCLDLARQPSAGLAVQLHAAQTLVWKCRNQAQDLGRDWPALVQALLQTLTAAPSGSLAGACCLALAALAVRVPAWADPCTHVVGAVPAAVALRFLTVLPQEGLDATKGLGLTDTAHARRERLRPSCAPVLAWLWATLSSAGPDDVKVVSAVLTAFGAWVAWGCLDVAGVDPAIVDGFIGLAFGLLLDDRRGPDERQLGASVLEDVLERAGDPQRQALRAGALRLAQQEAGAVSDASSRFFASFCADPAFTPDILAADATGAALRQVRWRTPALSSEELRQFVGATLVALVSALAPLPAALDATSAQNLPDDDDDFDACGLPWAAREQAQTSLALAAECLGPDLFVQTLSKQTVLFALAQSESEPPAVQANSLGTAPAWLTGTCALLSSVPADTPPTVLHLSFLRAARALLLGLLPGLRVWSEPAAAELARRVVAVAVTAADSCSLPPRAVERKLVIAGAQALRALARAPPIAAPELAPALEKALARSLERAAPAEAVAALVQGLVGLAAWVEGHPSPDSPASLAAYVTRRLVDLCLPPCDPGQPPDGSALSRASALFTALDLHAHDLASPALQFLAAESTRRFLAFWQAAGPRALASHPLPGDWVADACACLRICVDLCPEQALPQAPALLRWAALCLATPGGAAAGPLLADIVARQAPAASQLVLAEIGPSGPLAPLYRSFTAQAAPMEPDAYTSLSRVLQAALSGVRPTPPDLARLAASMGARGALDSSPNIVRSALGLLGALLAPLGVEDERRAVLESVAPCAPLVIRGFLAALATRLPGGRLPLLADLASNVALLALLCALQEGRAADAAARQGELLSAWTRQATELEGLPYAGDLAQGWDWGPPAELAQHRAARLLGLDSDPAAEAVARRGTQRAVRAAVDALRQ</sequence>
<proteinExistence type="inferred from homology"/>
<comment type="similarity">
    <text evidence="2">Belongs to the importin beta family.</text>
</comment>
<keyword evidence="3" id="KW-0813">Transport</keyword>
<dbReference type="PANTHER" id="PTHR12363">
    <property type="entry name" value="TRANSPORTIN 3 AND IMPORTIN 13"/>
    <property type="match status" value="1"/>
</dbReference>
<keyword evidence="6" id="KW-1185">Reference proteome</keyword>
<dbReference type="AlphaFoldDB" id="A0AAD9ILS7"/>
<organism evidence="5 6">
    <name type="scientific">Prototheca wickerhamii</name>
    <dbReference type="NCBI Taxonomy" id="3111"/>
    <lineage>
        <taxon>Eukaryota</taxon>
        <taxon>Viridiplantae</taxon>
        <taxon>Chlorophyta</taxon>
        <taxon>core chlorophytes</taxon>
        <taxon>Trebouxiophyceae</taxon>
        <taxon>Chlorellales</taxon>
        <taxon>Chlorellaceae</taxon>
        <taxon>Prototheca</taxon>
    </lineage>
</organism>
<dbReference type="InterPro" id="IPR016024">
    <property type="entry name" value="ARM-type_fold"/>
</dbReference>
<comment type="subcellular location">
    <subcellularLocation>
        <location evidence="1">Nucleus</location>
    </subcellularLocation>
</comment>
<comment type="caution">
    <text evidence="5">The sequence shown here is derived from an EMBL/GenBank/DDBJ whole genome shotgun (WGS) entry which is preliminary data.</text>
</comment>
<dbReference type="InterPro" id="IPR011989">
    <property type="entry name" value="ARM-like"/>
</dbReference>
<dbReference type="GO" id="GO:0005634">
    <property type="term" value="C:nucleus"/>
    <property type="evidence" value="ECO:0007669"/>
    <property type="project" value="UniProtKB-SubCell"/>
</dbReference>
<dbReference type="PANTHER" id="PTHR12363:SF33">
    <property type="entry name" value="IMPORTIN-13"/>
    <property type="match status" value="1"/>
</dbReference>
<evidence type="ECO:0000313" key="6">
    <source>
        <dbReference type="Proteomes" id="UP001255856"/>
    </source>
</evidence>
<dbReference type="GO" id="GO:0005737">
    <property type="term" value="C:cytoplasm"/>
    <property type="evidence" value="ECO:0007669"/>
    <property type="project" value="TreeGrafter"/>
</dbReference>
<dbReference type="Proteomes" id="UP001255856">
    <property type="component" value="Unassembled WGS sequence"/>
</dbReference>
<name>A0AAD9ILS7_PROWI</name>
<dbReference type="InterPro" id="IPR051345">
    <property type="entry name" value="Importin_beta-like_NTR"/>
</dbReference>
<evidence type="ECO:0000256" key="4">
    <source>
        <dbReference type="ARBA" id="ARBA00023242"/>
    </source>
</evidence>
<protein>
    <submittedName>
        <fullName evidence="5">Uncharacterized protein</fullName>
    </submittedName>
</protein>
<dbReference type="GO" id="GO:0006606">
    <property type="term" value="P:protein import into nucleus"/>
    <property type="evidence" value="ECO:0007669"/>
    <property type="project" value="TreeGrafter"/>
</dbReference>
<evidence type="ECO:0000256" key="1">
    <source>
        <dbReference type="ARBA" id="ARBA00004123"/>
    </source>
</evidence>
<dbReference type="Gene3D" id="1.25.10.10">
    <property type="entry name" value="Leucine-rich Repeat Variant"/>
    <property type="match status" value="1"/>
</dbReference>
<accession>A0AAD9ILS7</accession>
<evidence type="ECO:0000313" key="5">
    <source>
        <dbReference type="EMBL" id="KAK2080929.1"/>
    </source>
</evidence>
<reference evidence="5" key="1">
    <citation type="submission" date="2021-01" db="EMBL/GenBank/DDBJ databases">
        <authorList>
            <person name="Eckstrom K.M.E."/>
        </authorList>
    </citation>
    <scope>NUCLEOTIDE SEQUENCE</scope>
    <source>
        <strain evidence="5">UVCC 0001</strain>
    </source>
</reference>
<evidence type="ECO:0000256" key="3">
    <source>
        <dbReference type="ARBA" id="ARBA00022448"/>
    </source>
</evidence>